<dbReference type="InterPro" id="IPR029055">
    <property type="entry name" value="Ntn_hydrolases_N"/>
</dbReference>
<dbReference type="InterPro" id="IPR023343">
    <property type="entry name" value="Penicillin_amidase_dom1"/>
</dbReference>
<dbReference type="EMBL" id="CP106679">
    <property type="protein sequence ID" value="UXP32133.1"/>
    <property type="molecule type" value="Genomic_DNA"/>
</dbReference>
<dbReference type="PANTHER" id="PTHR34218">
    <property type="entry name" value="PEPTIDASE S45 PENICILLIN AMIDASE"/>
    <property type="match status" value="1"/>
</dbReference>
<reference evidence="4" key="1">
    <citation type="submission" date="2022-09" db="EMBL/GenBank/DDBJ databases">
        <title>Comparative genomics and taxonomic characterization of three novel marine species of genus Reichenbachiella exhibiting antioxidant and polysaccharide degradation activities.</title>
        <authorList>
            <person name="Muhammad N."/>
            <person name="Lee Y.-J."/>
            <person name="Ko J."/>
            <person name="Kim S.-G."/>
        </authorList>
    </citation>
    <scope>NUCLEOTIDE SEQUENCE</scope>
    <source>
        <strain evidence="4">BKB1-1</strain>
    </source>
</reference>
<dbReference type="Gene3D" id="1.10.1400.10">
    <property type="match status" value="1"/>
</dbReference>
<dbReference type="Gene3D" id="2.30.120.10">
    <property type="match status" value="1"/>
</dbReference>
<comment type="similarity">
    <text evidence="1">Belongs to the peptidase S45 family.</text>
</comment>
<dbReference type="InterPro" id="IPR043147">
    <property type="entry name" value="Penicillin_amidase_A-knob"/>
</dbReference>
<gene>
    <name evidence="4" type="ORF">N6H18_17460</name>
</gene>
<keyword evidence="5" id="KW-1185">Reference proteome</keyword>
<dbReference type="SUPFAM" id="SSF56235">
    <property type="entry name" value="N-terminal nucleophile aminohydrolases (Ntn hydrolases)"/>
    <property type="match status" value="1"/>
</dbReference>
<sequence length="807" mass="93330">MKIFRFLLALILTILFIFYVNFKQGDIPPLGKFMSPFTGFWKNGEKDRIDMPSKLKAKQLKEDVVIKFDDQVIPHIFAKNDYDLYFAQGYISAYHRLWQMEFQVMATEGRISEIIGAKALDFDKTNRRKGLKYAAERSIELMEKDANLNNMVQAYTDGINYWINSLSYEDYPIEYKLLDYAPEPWTKLKCALLLKYMADMLSSGEADLENTNALTLFGRADFELLFPESFRGVDPVIPTSRKWDFDPIPVQRPDVTFPQTLTPSTIAKPDPRNGSNNFVVGRGKSAHGKVMLANEPDLALNLPSIWYVTQLHAPGINTFGANLPGVPGIIVGFNDSIAWGVTNAKRDVVDWYQIEFRNSRREEYRYDNKWLKTEKVIEKIKVRDGSTVYDTIIHTHYGPVVYDRNFMGNGEQINFAMKWTAHEESQEFKAFYQLNRSKNYDQFVDAIQYFVAPAQNFAFASASGDIAMWVNGRFPIKWDEQGKFLMNGSDSRQEWAGDIPRNQSAYILNPEQGFVSSANQHPVDSTYPYYAYDYNYEFYRNRRINDRLKLMSGMEVGDMMKLQNDNYNYRASESLPLMLDSLDTANMSSKAQAAYNILRRWDYFNEPEMQAPSYYEAWWNDLYAMIWDEFVDREVALKKPHVFNTIYLMNRDPYNKYFDQVSTPQKESVTDLINQSFVSSLEKIEAWKTENENDQVNWYEYKNTTARHLLKLAPFSVEKIKIGGNNNIVNAASSGHGPSWRMVVELGPDQVRAWGVYPGSQSGNPGNPAYAEMIENWSVGKYYPLNFLKSEQEENANLVFTQTLKSN</sequence>
<proteinExistence type="inferred from homology"/>
<evidence type="ECO:0000313" key="5">
    <source>
        <dbReference type="Proteomes" id="UP001065174"/>
    </source>
</evidence>
<dbReference type="PIRSF" id="PIRSF001227">
    <property type="entry name" value="Pen_acylase"/>
    <property type="match status" value="1"/>
</dbReference>
<dbReference type="PANTHER" id="PTHR34218:SF4">
    <property type="entry name" value="ACYL-HOMOSERINE LACTONE ACYLASE QUIP"/>
    <property type="match status" value="1"/>
</dbReference>
<dbReference type="CDD" id="cd03747">
    <property type="entry name" value="Ntn_PGA_like"/>
    <property type="match status" value="1"/>
</dbReference>
<evidence type="ECO:0000256" key="1">
    <source>
        <dbReference type="ARBA" id="ARBA00006586"/>
    </source>
</evidence>
<name>A0ABY6CNN8_9BACT</name>
<dbReference type="Gene3D" id="3.60.20.10">
    <property type="entry name" value="Glutamine Phosphoribosylpyrophosphate, subunit 1, domain 1"/>
    <property type="match status" value="1"/>
</dbReference>
<evidence type="ECO:0000256" key="2">
    <source>
        <dbReference type="ARBA" id="ARBA00022801"/>
    </source>
</evidence>
<dbReference type="Pfam" id="PF01804">
    <property type="entry name" value="Penicil_amidase"/>
    <property type="match status" value="1"/>
</dbReference>
<organism evidence="4 5">
    <name type="scientific">Reichenbachiella agarivorans</name>
    <dbReference type="NCBI Taxonomy" id="2979464"/>
    <lineage>
        <taxon>Bacteria</taxon>
        <taxon>Pseudomonadati</taxon>
        <taxon>Bacteroidota</taxon>
        <taxon>Cytophagia</taxon>
        <taxon>Cytophagales</taxon>
        <taxon>Reichenbachiellaceae</taxon>
        <taxon>Reichenbachiella</taxon>
    </lineage>
</organism>
<evidence type="ECO:0000313" key="4">
    <source>
        <dbReference type="EMBL" id="UXP32133.1"/>
    </source>
</evidence>
<dbReference type="InterPro" id="IPR014395">
    <property type="entry name" value="Pen/GL7ACA/AHL_acylase"/>
</dbReference>
<dbReference type="Proteomes" id="UP001065174">
    <property type="component" value="Chromosome"/>
</dbReference>
<accession>A0ABY6CNN8</accession>
<keyword evidence="3" id="KW-0865">Zymogen</keyword>
<dbReference type="InterPro" id="IPR002692">
    <property type="entry name" value="S45"/>
</dbReference>
<evidence type="ECO:0000256" key="3">
    <source>
        <dbReference type="ARBA" id="ARBA00023145"/>
    </source>
</evidence>
<dbReference type="InterPro" id="IPR043146">
    <property type="entry name" value="Penicillin_amidase_N_B-knob"/>
</dbReference>
<dbReference type="Gene3D" id="1.10.439.10">
    <property type="entry name" value="Penicillin Amidohydrolase, domain 1"/>
    <property type="match status" value="1"/>
</dbReference>
<keyword evidence="2" id="KW-0378">Hydrolase</keyword>
<protein>
    <submittedName>
        <fullName evidence="4">Penicillin acylase family protein</fullName>
    </submittedName>
</protein>
<dbReference type="RefSeq" id="WP_262309569.1">
    <property type="nucleotide sequence ID" value="NZ_CP106679.1"/>
</dbReference>